<organism evidence="9 10">
    <name type="scientific">Armadillidium nasatum</name>
    <dbReference type="NCBI Taxonomy" id="96803"/>
    <lineage>
        <taxon>Eukaryota</taxon>
        <taxon>Metazoa</taxon>
        <taxon>Ecdysozoa</taxon>
        <taxon>Arthropoda</taxon>
        <taxon>Crustacea</taxon>
        <taxon>Multicrustacea</taxon>
        <taxon>Malacostraca</taxon>
        <taxon>Eumalacostraca</taxon>
        <taxon>Peracarida</taxon>
        <taxon>Isopoda</taxon>
        <taxon>Oniscidea</taxon>
        <taxon>Crinocheta</taxon>
        <taxon>Armadillidiidae</taxon>
        <taxon>Armadillidium</taxon>
    </lineage>
</organism>
<dbReference type="AlphaFoldDB" id="A0A5N5TJN0"/>
<dbReference type="GO" id="GO:0031966">
    <property type="term" value="C:mitochondrial membrane"/>
    <property type="evidence" value="ECO:0007669"/>
    <property type="project" value="UniProtKB-SubCell"/>
</dbReference>
<keyword evidence="10" id="KW-1185">Reference proteome</keyword>
<keyword evidence="2 6" id="KW-0812">Transmembrane</keyword>
<dbReference type="PANTHER" id="PTHR12297:SF3">
    <property type="entry name" value="HIG1 DOMAIN FAMILY MEMBER 1A"/>
    <property type="match status" value="1"/>
</dbReference>
<dbReference type="PROSITE" id="PS51503">
    <property type="entry name" value="HIG1"/>
    <property type="match status" value="1"/>
</dbReference>
<keyword evidence="5 6" id="KW-0472">Membrane</keyword>
<feature type="domain" description="HIG1" evidence="8">
    <location>
        <begin position="32"/>
        <end position="119"/>
    </location>
</feature>
<evidence type="ECO:0000256" key="7">
    <source>
        <dbReference type="SAM" id="SignalP"/>
    </source>
</evidence>
<gene>
    <name evidence="9" type="primary">HIGD2A</name>
    <name evidence="9" type="ORF">Anas_04628</name>
</gene>
<comment type="subcellular location">
    <subcellularLocation>
        <location evidence="1">Mitochondrion membrane</location>
    </subcellularLocation>
</comment>
<dbReference type="OrthoDB" id="6604018at2759"/>
<evidence type="ECO:0000259" key="8">
    <source>
        <dbReference type="PROSITE" id="PS51503"/>
    </source>
</evidence>
<dbReference type="Pfam" id="PF04588">
    <property type="entry name" value="HIG_1_N"/>
    <property type="match status" value="1"/>
</dbReference>
<protein>
    <submittedName>
        <fullName evidence="9">HIG1 domain family member 2A, mitochondrial</fullName>
    </submittedName>
</protein>
<feature type="transmembrane region" description="Helical" evidence="6">
    <location>
        <begin position="60"/>
        <end position="79"/>
    </location>
</feature>
<comment type="caution">
    <text evidence="9">The sequence shown here is derived from an EMBL/GenBank/DDBJ whole genome shotgun (WGS) entry which is preliminary data.</text>
</comment>
<keyword evidence="4" id="KW-0496">Mitochondrion</keyword>
<evidence type="ECO:0000256" key="4">
    <source>
        <dbReference type="ARBA" id="ARBA00023128"/>
    </source>
</evidence>
<evidence type="ECO:0000256" key="6">
    <source>
        <dbReference type="SAM" id="Phobius"/>
    </source>
</evidence>
<dbReference type="Gene3D" id="6.10.140.1320">
    <property type="match status" value="1"/>
</dbReference>
<evidence type="ECO:0000256" key="2">
    <source>
        <dbReference type="ARBA" id="ARBA00022692"/>
    </source>
</evidence>
<evidence type="ECO:0000313" key="9">
    <source>
        <dbReference type="EMBL" id="KAB7506357.1"/>
    </source>
</evidence>
<evidence type="ECO:0000313" key="10">
    <source>
        <dbReference type="Proteomes" id="UP000326759"/>
    </source>
</evidence>
<dbReference type="InterPro" id="IPR007667">
    <property type="entry name" value="Hypoxia_induced_domain"/>
</dbReference>
<feature type="transmembrane region" description="Helical" evidence="6">
    <location>
        <begin position="91"/>
        <end position="110"/>
    </location>
</feature>
<reference evidence="9 10" key="1">
    <citation type="journal article" date="2019" name="PLoS Biol.">
        <title>Sex chromosomes control vertical transmission of feminizing Wolbachia symbionts in an isopod.</title>
        <authorList>
            <person name="Becking T."/>
            <person name="Chebbi M.A."/>
            <person name="Giraud I."/>
            <person name="Moumen B."/>
            <person name="Laverre T."/>
            <person name="Caubet Y."/>
            <person name="Peccoud J."/>
            <person name="Gilbert C."/>
            <person name="Cordaux R."/>
        </authorList>
    </citation>
    <scope>NUCLEOTIDE SEQUENCE [LARGE SCALE GENOMIC DNA]</scope>
    <source>
        <strain evidence="9">ANa2</strain>
        <tissue evidence="9">Whole body excluding digestive tract and cuticle</tissue>
    </source>
</reference>
<feature type="signal peptide" evidence="7">
    <location>
        <begin position="1"/>
        <end position="18"/>
    </location>
</feature>
<keyword evidence="7" id="KW-0732">Signal</keyword>
<feature type="non-terminal residue" evidence="9">
    <location>
        <position position="1"/>
    </location>
</feature>
<name>A0A5N5TJN0_9CRUS</name>
<dbReference type="Proteomes" id="UP000326759">
    <property type="component" value="Unassembled WGS sequence"/>
</dbReference>
<sequence length="119" mass="13654">IFFLFFLEIIVMLNENESNQEKGELSELEWVDLRKDLATSQSYTETSSNKFVRKFKENPFVPIGCLTTAVILCFGLHSFKKGTTMRSQKLMRMRVLAQGFTVIAMLFGVFKATTIAKKK</sequence>
<dbReference type="EMBL" id="SEYY01000856">
    <property type="protein sequence ID" value="KAB7506357.1"/>
    <property type="molecule type" value="Genomic_DNA"/>
</dbReference>
<accession>A0A5N5TJN0</accession>
<evidence type="ECO:0000256" key="1">
    <source>
        <dbReference type="ARBA" id="ARBA00004325"/>
    </source>
</evidence>
<evidence type="ECO:0000256" key="5">
    <source>
        <dbReference type="ARBA" id="ARBA00023136"/>
    </source>
</evidence>
<evidence type="ECO:0000256" key="3">
    <source>
        <dbReference type="ARBA" id="ARBA00022989"/>
    </source>
</evidence>
<proteinExistence type="predicted"/>
<dbReference type="GO" id="GO:0097250">
    <property type="term" value="P:mitochondrial respirasome assembly"/>
    <property type="evidence" value="ECO:0007669"/>
    <property type="project" value="TreeGrafter"/>
</dbReference>
<feature type="chain" id="PRO_5024279850" evidence="7">
    <location>
        <begin position="19"/>
        <end position="119"/>
    </location>
</feature>
<keyword evidence="3 6" id="KW-1133">Transmembrane helix</keyword>
<dbReference type="PANTHER" id="PTHR12297">
    <property type="entry name" value="HYPOXIA-INDUCBILE GENE 1 HIG1 -RELATED"/>
    <property type="match status" value="1"/>
</dbReference>
<dbReference type="InterPro" id="IPR050355">
    <property type="entry name" value="RCF1"/>
</dbReference>